<gene>
    <name evidence="1" type="ORF">S01H4_60712</name>
</gene>
<name>X1DLP8_9ZZZZ</name>
<organism evidence="1">
    <name type="scientific">marine sediment metagenome</name>
    <dbReference type="NCBI Taxonomy" id="412755"/>
    <lineage>
        <taxon>unclassified sequences</taxon>
        <taxon>metagenomes</taxon>
        <taxon>ecological metagenomes</taxon>
    </lineage>
</organism>
<evidence type="ECO:0000313" key="1">
    <source>
        <dbReference type="EMBL" id="GAH05924.1"/>
    </source>
</evidence>
<reference evidence="1" key="1">
    <citation type="journal article" date="2014" name="Front. Microbiol.">
        <title>High frequency of phylogenetically diverse reductive dehalogenase-homologous genes in deep subseafloor sedimentary metagenomes.</title>
        <authorList>
            <person name="Kawai M."/>
            <person name="Futagami T."/>
            <person name="Toyoda A."/>
            <person name="Takaki Y."/>
            <person name="Nishi S."/>
            <person name="Hori S."/>
            <person name="Arai W."/>
            <person name="Tsubouchi T."/>
            <person name="Morono Y."/>
            <person name="Uchiyama I."/>
            <person name="Ito T."/>
            <person name="Fujiyama A."/>
            <person name="Inagaki F."/>
            <person name="Takami H."/>
        </authorList>
    </citation>
    <scope>NUCLEOTIDE SEQUENCE</scope>
    <source>
        <strain evidence="1">Expedition CK06-06</strain>
    </source>
</reference>
<dbReference type="EMBL" id="BART01035861">
    <property type="protein sequence ID" value="GAH05924.1"/>
    <property type="molecule type" value="Genomic_DNA"/>
</dbReference>
<comment type="caution">
    <text evidence="1">The sequence shown here is derived from an EMBL/GenBank/DDBJ whole genome shotgun (WGS) entry which is preliminary data.</text>
</comment>
<sequence length="54" mass="6728">PMLVFRRHGNRSLAEELHARQKVIELYGNRLVKMRMQARKIRDHWHWHLLLEKE</sequence>
<protein>
    <submittedName>
        <fullName evidence="1">Uncharacterized protein</fullName>
    </submittedName>
</protein>
<proteinExistence type="predicted"/>
<feature type="non-terminal residue" evidence="1">
    <location>
        <position position="1"/>
    </location>
</feature>
<dbReference type="AlphaFoldDB" id="X1DLP8"/>
<accession>X1DLP8</accession>